<feature type="domain" description="HTH tetR-type" evidence="4">
    <location>
        <begin position="25"/>
        <end position="84"/>
    </location>
</feature>
<dbReference type="PROSITE" id="PS50977">
    <property type="entry name" value="HTH_TETR_2"/>
    <property type="match status" value="1"/>
</dbReference>
<comment type="caution">
    <text evidence="5">The sequence shown here is derived from an EMBL/GenBank/DDBJ whole genome shotgun (WGS) entry which is preliminary data.</text>
</comment>
<reference evidence="5 6" key="1">
    <citation type="submission" date="2019-03" db="EMBL/GenBank/DDBJ databases">
        <title>Genomic Encyclopedia of Type Strains, Phase IV (KMG-IV): sequencing the most valuable type-strain genomes for metagenomic binning, comparative biology and taxonomic classification.</title>
        <authorList>
            <person name="Goeker M."/>
        </authorList>
    </citation>
    <scope>NUCLEOTIDE SEQUENCE [LARGE SCALE GENOMIC DNA]</scope>
    <source>
        <strain evidence="5 6">DSM 44496</strain>
    </source>
</reference>
<dbReference type="InterPro" id="IPR009057">
    <property type="entry name" value="Homeodomain-like_sf"/>
</dbReference>
<dbReference type="AlphaFoldDB" id="A0A4R6PUN9"/>
<dbReference type="PANTHER" id="PTHR30055">
    <property type="entry name" value="HTH-TYPE TRANSCRIPTIONAL REGULATOR RUTR"/>
    <property type="match status" value="1"/>
</dbReference>
<dbReference type="EMBL" id="SNXK01000001">
    <property type="protein sequence ID" value="TDP41066.1"/>
    <property type="molecule type" value="Genomic_DNA"/>
</dbReference>
<keyword evidence="6" id="KW-1185">Reference proteome</keyword>
<evidence type="ECO:0000256" key="3">
    <source>
        <dbReference type="SAM" id="MobiDB-lite"/>
    </source>
</evidence>
<gene>
    <name evidence="5" type="ORF">DFR75_101164</name>
</gene>
<dbReference type="InterPro" id="IPR036271">
    <property type="entry name" value="Tet_transcr_reg_TetR-rel_C_sf"/>
</dbReference>
<dbReference type="InterPro" id="IPR041669">
    <property type="entry name" value="TetR_C_15"/>
</dbReference>
<dbReference type="PANTHER" id="PTHR30055:SF160">
    <property type="entry name" value="TRANSCRIPTIONAL REGULATORY PROTEIN (PROBABLY ASNC-FAMILY)-RELATED"/>
    <property type="match status" value="1"/>
</dbReference>
<evidence type="ECO:0000256" key="2">
    <source>
        <dbReference type="PROSITE-ProRule" id="PRU00335"/>
    </source>
</evidence>
<sequence>MIASSAQAEQTAGDGRATRWQGHKARRRTEMIDAAIEVIEEHGNEISVQLIAEHLGLPRPVVYRHVGGRSELDALARRRILDLLLAELLPTLRPDGTLKEVVRAVIRTYLGWIERHPNLHRFLSDAAPQVEGAPTLSPAGREMGGQLADMFSATLARFGIDPARARPMALAVVGLVDAVIAGWRAEPEPVLGAEQIQGILTESVLSLLEGNARSLGVPLQRDSLVADLLVTPEAAPPPEDRLR</sequence>
<dbReference type="InterPro" id="IPR050109">
    <property type="entry name" value="HTH-type_TetR-like_transc_reg"/>
</dbReference>
<dbReference type="RefSeq" id="WP_243749664.1">
    <property type="nucleotide sequence ID" value="NZ_JBHXPO010000001.1"/>
</dbReference>
<feature type="region of interest" description="Disordered" evidence="3">
    <location>
        <begin position="1"/>
        <end position="25"/>
    </location>
</feature>
<dbReference type="GO" id="GO:0003700">
    <property type="term" value="F:DNA-binding transcription factor activity"/>
    <property type="evidence" value="ECO:0007669"/>
    <property type="project" value="TreeGrafter"/>
</dbReference>
<feature type="DNA-binding region" description="H-T-H motif" evidence="2">
    <location>
        <begin position="47"/>
        <end position="66"/>
    </location>
</feature>
<evidence type="ECO:0000256" key="1">
    <source>
        <dbReference type="ARBA" id="ARBA00023125"/>
    </source>
</evidence>
<proteinExistence type="predicted"/>
<evidence type="ECO:0000259" key="4">
    <source>
        <dbReference type="PROSITE" id="PS50977"/>
    </source>
</evidence>
<dbReference type="InterPro" id="IPR001647">
    <property type="entry name" value="HTH_TetR"/>
</dbReference>
<dbReference type="SUPFAM" id="SSF46689">
    <property type="entry name" value="Homeodomain-like"/>
    <property type="match status" value="1"/>
</dbReference>
<dbReference type="GO" id="GO:0000976">
    <property type="term" value="F:transcription cis-regulatory region binding"/>
    <property type="evidence" value="ECO:0007669"/>
    <property type="project" value="TreeGrafter"/>
</dbReference>
<dbReference type="Gene3D" id="1.10.357.10">
    <property type="entry name" value="Tetracycline Repressor, domain 2"/>
    <property type="match status" value="1"/>
</dbReference>
<keyword evidence="1 2" id="KW-0238">DNA-binding</keyword>
<feature type="compositionally biased region" description="Polar residues" evidence="3">
    <location>
        <begin position="1"/>
        <end position="10"/>
    </location>
</feature>
<organism evidence="5 6">
    <name type="scientific">Nocardia ignorata</name>
    <dbReference type="NCBI Taxonomy" id="145285"/>
    <lineage>
        <taxon>Bacteria</taxon>
        <taxon>Bacillati</taxon>
        <taxon>Actinomycetota</taxon>
        <taxon>Actinomycetes</taxon>
        <taxon>Mycobacteriales</taxon>
        <taxon>Nocardiaceae</taxon>
        <taxon>Nocardia</taxon>
    </lineage>
</organism>
<evidence type="ECO:0000313" key="5">
    <source>
        <dbReference type="EMBL" id="TDP41066.1"/>
    </source>
</evidence>
<name>A0A4R6PUN9_NOCIG</name>
<dbReference type="Pfam" id="PF17918">
    <property type="entry name" value="TetR_C_15"/>
    <property type="match status" value="1"/>
</dbReference>
<protein>
    <submittedName>
        <fullName evidence="5">TetR family transcriptional regulator</fullName>
    </submittedName>
</protein>
<dbReference type="Proteomes" id="UP000295087">
    <property type="component" value="Unassembled WGS sequence"/>
</dbReference>
<accession>A0A4R6PUN9</accession>
<dbReference type="SUPFAM" id="SSF48498">
    <property type="entry name" value="Tetracyclin repressor-like, C-terminal domain"/>
    <property type="match status" value="1"/>
</dbReference>
<evidence type="ECO:0000313" key="6">
    <source>
        <dbReference type="Proteomes" id="UP000295087"/>
    </source>
</evidence>